<organism evidence="1 2">
    <name type="scientific">Clostridium muellerianum</name>
    <dbReference type="NCBI Taxonomy" id="2716538"/>
    <lineage>
        <taxon>Bacteria</taxon>
        <taxon>Bacillati</taxon>
        <taxon>Bacillota</taxon>
        <taxon>Clostridia</taxon>
        <taxon>Eubacteriales</taxon>
        <taxon>Clostridiaceae</taxon>
        <taxon>Clostridium</taxon>
    </lineage>
</organism>
<name>A0A7Y0EFG4_9CLOT</name>
<reference evidence="1 2" key="1">
    <citation type="submission" date="2020-06" db="EMBL/GenBank/DDBJ databases">
        <title>Complete Genome Sequence of Clostridium muelleri sp. nov. P21T, an Acid-Alcohol Producing Acetogen Isolated from Old Hay.</title>
        <authorList>
            <person name="Duncan K.E."/>
            <person name="Tanner R.S."/>
        </authorList>
    </citation>
    <scope>NUCLEOTIDE SEQUENCE [LARGE SCALE GENOMIC DNA]</scope>
    <source>
        <strain evidence="1 2">P21</strain>
    </source>
</reference>
<proteinExistence type="predicted"/>
<gene>
    <name evidence="1" type="ORF">HBE96_07060</name>
</gene>
<dbReference type="Proteomes" id="UP000537131">
    <property type="component" value="Unassembled WGS sequence"/>
</dbReference>
<dbReference type="EMBL" id="JABBNI010000013">
    <property type="protein sequence ID" value="NMM62452.1"/>
    <property type="molecule type" value="Genomic_DNA"/>
</dbReference>
<accession>A0A7Y0EFG4</accession>
<sequence length="207" mass="24496">MGLFLAISGVIGKKAEEVTKALEEYISFKKGNIEEVQPVNEAFDLCVIGENEKNTTIVYPNDFFRWEEASEYLSKVLNTSVCSFHIHDSDLWMYSFYNCGNVEDKFNPIPDYWERLSEKEIEKWKGNPEVICKFIKDISSDDIKNYYKFWRRDNVQAEKAYEEDEFAFGDEWQVVDFMNKLSIIYPFEEDNGFPIGKTYKISLRYEF</sequence>
<dbReference type="AlphaFoldDB" id="A0A7Y0EFG4"/>
<dbReference type="RefSeq" id="WP_169297056.1">
    <property type="nucleotide sequence ID" value="NZ_JABBNI010000013.1"/>
</dbReference>
<comment type="caution">
    <text evidence="1">The sequence shown here is derived from an EMBL/GenBank/DDBJ whole genome shotgun (WGS) entry which is preliminary data.</text>
</comment>
<protein>
    <submittedName>
        <fullName evidence="1">Uncharacterized protein</fullName>
    </submittedName>
</protein>
<evidence type="ECO:0000313" key="1">
    <source>
        <dbReference type="EMBL" id="NMM62452.1"/>
    </source>
</evidence>
<keyword evidence="2" id="KW-1185">Reference proteome</keyword>
<evidence type="ECO:0000313" key="2">
    <source>
        <dbReference type="Proteomes" id="UP000537131"/>
    </source>
</evidence>